<dbReference type="InterPro" id="IPR002869">
    <property type="entry name" value="Pyrv_flavodox_OxRed_cen"/>
</dbReference>
<keyword evidence="1" id="KW-0560">Oxidoreductase</keyword>
<proteinExistence type="predicted"/>
<dbReference type="InterPro" id="IPR011894">
    <property type="entry name" value="PorC_KorC"/>
</dbReference>
<dbReference type="InterPro" id="IPR019752">
    <property type="entry name" value="Pyrv/ketoisovalerate_OxRed_cat"/>
</dbReference>
<name>A0A1F5S5I8_9BACT</name>
<dbReference type="SUPFAM" id="SSF53323">
    <property type="entry name" value="Pyruvate-ferredoxin oxidoreductase, PFOR, domain III"/>
    <property type="match status" value="1"/>
</dbReference>
<dbReference type="EMBL" id="MFGA01000002">
    <property type="protein sequence ID" value="OGF21683.1"/>
    <property type="molecule type" value="Genomic_DNA"/>
</dbReference>
<evidence type="ECO:0000313" key="3">
    <source>
        <dbReference type="EMBL" id="OGF21683.1"/>
    </source>
</evidence>
<keyword evidence="3" id="KW-0670">Pyruvate</keyword>
<dbReference type="InterPro" id="IPR051626">
    <property type="entry name" value="Oxidoreductase_gamma_subunit"/>
</dbReference>
<comment type="caution">
    <text evidence="3">The sequence shown here is derived from an EMBL/GenBank/DDBJ whole genome shotgun (WGS) entry which is preliminary data.</text>
</comment>
<accession>A0A1F5S5I8</accession>
<dbReference type="NCBIfam" id="TIGR02175">
    <property type="entry name" value="PorC_KorC"/>
    <property type="match status" value="1"/>
</dbReference>
<gene>
    <name evidence="3" type="ORF">A2257_02485</name>
</gene>
<evidence type="ECO:0000256" key="1">
    <source>
        <dbReference type="ARBA" id="ARBA00023002"/>
    </source>
</evidence>
<dbReference type="Pfam" id="PF01558">
    <property type="entry name" value="POR"/>
    <property type="match status" value="1"/>
</dbReference>
<protein>
    <submittedName>
        <fullName evidence="3">Pyruvate ferredoxin oxidoreductase</fullName>
    </submittedName>
</protein>
<dbReference type="AlphaFoldDB" id="A0A1F5S5I8"/>
<dbReference type="PANTHER" id="PTHR43366">
    <property type="entry name" value="PYRUVATE SYNTHASE SUBUNIT PORC"/>
    <property type="match status" value="1"/>
</dbReference>
<dbReference type="NCBIfam" id="NF006321">
    <property type="entry name" value="PRK08534.1"/>
    <property type="match status" value="1"/>
</dbReference>
<feature type="domain" description="Pyruvate/ketoisovalerate oxidoreductase catalytic" evidence="2">
    <location>
        <begin position="10"/>
        <end position="175"/>
    </location>
</feature>
<evidence type="ECO:0000313" key="4">
    <source>
        <dbReference type="Proteomes" id="UP000177407"/>
    </source>
</evidence>
<dbReference type="Gene3D" id="3.40.920.10">
    <property type="entry name" value="Pyruvate-ferredoxin oxidoreductase, PFOR, domain III"/>
    <property type="match status" value="1"/>
</dbReference>
<dbReference type="GO" id="GO:0016625">
    <property type="term" value="F:oxidoreductase activity, acting on the aldehyde or oxo group of donors, iron-sulfur protein as acceptor"/>
    <property type="evidence" value="ECO:0007669"/>
    <property type="project" value="InterPro"/>
</dbReference>
<sequence>MIEIRIHGRGGQGTVTAAELIAEAAFFDKKFSQAFPFFGVERRGAPIEAYTRISDQPILLHSEIYEPDFLIIQDPTLLKIKNTFRGIKKNTSILINTEKDISSLPLLPKNIQIKTVPATQIALKILGKPIINTVMLGAFAGAFKLISLESLKKSILERFSQEIALKNIKAMEEAYNS</sequence>
<evidence type="ECO:0000259" key="2">
    <source>
        <dbReference type="Pfam" id="PF01558"/>
    </source>
</evidence>
<organism evidence="3 4">
    <name type="scientific">Candidatus Falkowbacteria bacterium RIFOXYA2_FULL_38_12</name>
    <dbReference type="NCBI Taxonomy" id="1797993"/>
    <lineage>
        <taxon>Bacteria</taxon>
        <taxon>Candidatus Falkowiibacteriota</taxon>
    </lineage>
</organism>
<dbReference type="Proteomes" id="UP000177407">
    <property type="component" value="Unassembled WGS sequence"/>
</dbReference>
<reference evidence="3 4" key="1">
    <citation type="journal article" date="2016" name="Nat. Commun.">
        <title>Thousands of microbial genomes shed light on interconnected biogeochemical processes in an aquifer system.</title>
        <authorList>
            <person name="Anantharaman K."/>
            <person name="Brown C.T."/>
            <person name="Hug L.A."/>
            <person name="Sharon I."/>
            <person name="Castelle C.J."/>
            <person name="Probst A.J."/>
            <person name="Thomas B.C."/>
            <person name="Singh A."/>
            <person name="Wilkins M.J."/>
            <person name="Karaoz U."/>
            <person name="Brodie E.L."/>
            <person name="Williams K.H."/>
            <person name="Hubbard S.S."/>
            <person name="Banfield J.F."/>
        </authorList>
    </citation>
    <scope>NUCLEOTIDE SEQUENCE [LARGE SCALE GENOMIC DNA]</scope>
</reference>
<dbReference type="PANTHER" id="PTHR43366:SF1">
    <property type="entry name" value="PYRUVATE SYNTHASE SUBUNIT PORC"/>
    <property type="match status" value="1"/>
</dbReference>